<sequence length="56" mass="6302">MDAMQFRQELERRLAVLEDPAYDDAARTDLPVRDLIALLTAGIALVGTLLAWGYPW</sequence>
<organism evidence="2 3">
    <name type="scientific">Haloactinomyces albus</name>
    <dbReference type="NCBI Taxonomy" id="1352928"/>
    <lineage>
        <taxon>Bacteria</taxon>
        <taxon>Bacillati</taxon>
        <taxon>Actinomycetota</taxon>
        <taxon>Actinomycetes</taxon>
        <taxon>Actinopolysporales</taxon>
        <taxon>Actinopolysporaceae</taxon>
        <taxon>Haloactinomyces</taxon>
    </lineage>
</organism>
<protein>
    <submittedName>
        <fullName evidence="2">Uncharacterized protein</fullName>
    </submittedName>
</protein>
<dbReference type="RefSeq" id="WP_310276363.1">
    <property type="nucleotide sequence ID" value="NZ_JAVDXW010000001.1"/>
</dbReference>
<keyword evidence="1" id="KW-0472">Membrane</keyword>
<keyword evidence="3" id="KW-1185">Reference proteome</keyword>
<evidence type="ECO:0000256" key="1">
    <source>
        <dbReference type="SAM" id="Phobius"/>
    </source>
</evidence>
<evidence type="ECO:0000313" key="2">
    <source>
        <dbReference type="EMBL" id="MDR7303765.1"/>
    </source>
</evidence>
<feature type="transmembrane region" description="Helical" evidence="1">
    <location>
        <begin position="35"/>
        <end position="54"/>
    </location>
</feature>
<keyword evidence="1" id="KW-1133">Transmembrane helix</keyword>
<reference evidence="2" key="1">
    <citation type="submission" date="2023-07" db="EMBL/GenBank/DDBJ databases">
        <title>Sequencing the genomes of 1000 actinobacteria strains.</title>
        <authorList>
            <person name="Klenk H.-P."/>
        </authorList>
    </citation>
    <scope>NUCLEOTIDE SEQUENCE</scope>
    <source>
        <strain evidence="2">DSM 45977</strain>
    </source>
</reference>
<dbReference type="EMBL" id="JAVDXW010000001">
    <property type="protein sequence ID" value="MDR7303765.1"/>
    <property type="molecule type" value="Genomic_DNA"/>
</dbReference>
<dbReference type="AlphaFoldDB" id="A0AAE3ZGR1"/>
<evidence type="ECO:0000313" key="3">
    <source>
        <dbReference type="Proteomes" id="UP001180845"/>
    </source>
</evidence>
<comment type="caution">
    <text evidence="2">The sequence shown here is derived from an EMBL/GenBank/DDBJ whole genome shotgun (WGS) entry which is preliminary data.</text>
</comment>
<dbReference type="Proteomes" id="UP001180845">
    <property type="component" value="Unassembled WGS sequence"/>
</dbReference>
<proteinExistence type="predicted"/>
<name>A0AAE3ZGR1_9ACTN</name>
<gene>
    <name evidence="2" type="ORF">JOF55_003946</name>
</gene>
<accession>A0AAE3ZGR1</accession>
<keyword evidence="1" id="KW-0812">Transmembrane</keyword>